<gene>
    <name evidence="10" type="ORF">RRG08_043351</name>
</gene>
<evidence type="ECO:0000256" key="5">
    <source>
        <dbReference type="ARBA" id="ARBA00022989"/>
    </source>
</evidence>
<dbReference type="PANTHER" id="PTHR11893:SF36">
    <property type="entry name" value="INNEXIN-5"/>
    <property type="match status" value="1"/>
</dbReference>
<keyword evidence="3" id="KW-1003">Cell membrane</keyword>
<comment type="caution">
    <text evidence="10">The sequence shown here is derived from an EMBL/GenBank/DDBJ whole genome shotgun (WGS) entry which is preliminary data.</text>
</comment>
<evidence type="ECO:0000256" key="8">
    <source>
        <dbReference type="ARBA" id="ARBA00023303"/>
    </source>
</evidence>
<keyword evidence="6" id="KW-0406">Ion transport</keyword>
<evidence type="ECO:0000256" key="4">
    <source>
        <dbReference type="ARBA" id="ARBA00022692"/>
    </source>
</evidence>
<dbReference type="Pfam" id="PF00876">
    <property type="entry name" value="Innexin"/>
    <property type="match status" value="1"/>
</dbReference>
<evidence type="ECO:0000256" key="9">
    <source>
        <dbReference type="SAM" id="Phobius"/>
    </source>
</evidence>
<comment type="subcellular location">
    <subcellularLocation>
        <location evidence="1">Cell membrane</location>
        <topology evidence="1">Multi-pass membrane protein</topology>
    </subcellularLocation>
</comment>
<evidence type="ECO:0000256" key="3">
    <source>
        <dbReference type="ARBA" id="ARBA00022475"/>
    </source>
</evidence>
<feature type="transmembrane region" description="Helical" evidence="9">
    <location>
        <begin position="20"/>
        <end position="37"/>
    </location>
</feature>
<dbReference type="InterPro" id="IPR000990">
    <property type="entry name" value="Innexin"/>
</dbReference>
<dbReference type="GO" id="GO:0034220">
    <property type="term" value="P:monoatomic ion transmembrane transport"/>
    <property type="evidence" value="ECO:0007669"/>
    <property type="project" value="UniProtKB-KW"/>
</dbReference>
<evidence type="ECO:0000313" key="10">
    <source>
        <dbReference type="EMBL" id="KAK3803011.1"/>
    </source>
</evidence>
<reference evidence="10" key="1">
    <citation type="journal article" date="2023" name="G3 (Bethesda)">
        <title>A reference genome for the long-term kleptoplast-retaining sea slug Elysia crispata morphotype clarki.</title>
        <authorList>
            <person name="Eastman K.E."/>
            <person name="Pendleton A.L."/>
            <person name="Shaikh M.A."/>
            <person name="Suttiyut T."/>
            <person name="Ogas R."/>
            <person name="Tomko P."/>
            <person name="Gavelis G."/>
            <person name="Widhalm J.R."/>
            <person name="Wisecaver J.H."/>
        </authorList>
    </citation>
    <scope>NUCLEOTIDE SEQUENCE</scope>
    <source>
        <strain evidence="10">ECLA1</strain>
    </source>
</reference>
<proteinExistence type="predicted"/>
<evidence type="ECO:0000313" key="11">
    <source>
        <dbReference type="Proteomes" id="UP001283361"/>
    </source>
</evidence>
<organism evidence="10 11">
    <name type="scientific">Elysia crispata</name>
    <name type="common">lettuce slug</name>
    <dbReference type="NCBI Taxonomy" id="231223"/>
    <lineage>
        <taxon>Eukaryota</taxon>
        <taxon>Metazoa</taxon>
        <taxon>Spiralia</taxon>
        <taxon>Lophotrochozoa</taxon>
        <taxon>Mollusca</taxon>
        <taxon>Gastropoda</taxon>
        <taxon>Heterobranchia</taxon>
        <taxon>Euthyneura</taxon>
        <taxon>Panpulmonata</taxon>
        <taxon>Sacoglossa</taxon>
        <taxon>Placobranchoidea</taxon>
        <taxon>Plakobranchidae</taxon>
        <taxon>Elysia</taxon>
    </lineage>
</organism>
<accession>A0AAE1ED01</accession>
<evidence type="ECO:0000256" key="2">
    <source>
        <dbReference type="ARBA" id="ARBA00022448"/>
    </source>
</evidence>
<sequence length="343" mass="38221">MGILRRSLAEDKVDYHNHTWSVLFLLVLAIVTWLLPLSSNHQLQSEPSSPLVILRAAYTKPVPRFKATCWCPDHFTASMVAYTQATCSGAYNLALQGIDPEDTNIGAILYSIPYNLPVPYDRDGFKFKPNGNKSSPQKPHVKVNVPQLKDSKQREKIDNVRSFIYTKAPLALFLLAVFLKIPHLVWALLSTLAGGINIDQTLTSAKAGTGLSYDSRSQLLNELTGVTAEKVRTCSWAASSLYLLLKILMCVAVTADLLVVHESLLPQAQSIEEDLNTLHNTGINPTDYYSDRHLLCDLPIRALQNVAQFTLQCIFQAEKEIIFQKPELQNTAPKDDHNIQTPP</sequence>
<evidence type="ECO:0000256" key="1">
    <source>
        <dbReference type="ARBA" id="ARBA00004651"/>
    </source>
</evidence>
<protein>
    <submittedName>
        <fullName evidence="10">Uncharacterized protein</fullName>
    </submittedName>
</protein>
<keyword evidence="5 9" id="KW-1133">Transmembrane helix</keyword>
<keyword evidence="4 9" id="KW-0812">Transmembrane</keyword>
<evidence type="ECO:0000256" key="7">
    <source>
        <dbReference type="ARBA" id="ARBA00023136"/>
    </source>
</evidence>
<dbReference type="PANTHER" id="PTHR11893">
    <property type="entry name" value="INNEXIN"/>
    <property type="match status" value="1"/>
</dbReference>
<keyword evidence="7 9" id="KW-0472">Membrane</keyword>
<keyword evidence="8" id="KW-0407">Ion channel</keyword>
<name>A0AAE1ED01_9GAST</name>
<keyword evidence="2" id="KW-0813">Transport</keyword>
<dbReference type="AlphaFoldDB" id="A0AAE1ED01"/>
<evidence type="ECO:0000256" key="6">
    <source>
        <dbReference type="ARBA" id="ARBA00023065"/>
    </source>
</evidence>
<dbReference type="EMBL" id="JAWDGP010000201">
    <property type="protein sequence ID" value="KAK3803011.1"/>
    <property type="molecule type" value="Genomic_DNA"/>
</dbReference>
<dbReference type="Proteomes" id="UP001283361">
    <property type="component" value="Unassembled WGS sequence"/>
</dbReference>
<dbReference type="GO" id="GO:0005886">
    <property type="term" value="C:plasma membrane"/>
    <property type="evidence" value="ECO:0007669"/>
    <property type="project" value="UniProtKB-SubCell"/>
</dbReference>
<keyword evidence="11" id="KW-1185">Reference proteome</keyword>